<keyword evidence="2" id="KW-0813">Transport</keyword>
<dbReference type="GO" id="GO:0015768">
    <property type="term" value="P:maltose transport"/>
    <property type="evidence" value="ECO:0007669"/>
    <property type="project" value="TreeGrafter"/>
</dbReference>
<protein>
    <submittedName>
        <fullName evidence="6">ABC transporter substrate-binding protein</fullName>
    </submittedName>
</protein>
<evidence type="ECO:0000256" key="5">
    <source>
        <dbReference type="SAM" id="SignalP"/>
    </source>
</evidence>
<proteinExistence type="inferred from homology"/>
<accession>A0A3A8AEH2</accession>
<dbReference type="Pfam" id="PF01547">
    <property type="entry name" value="SBP_bac_1"/>
    <property type="match status" value="1"/>
</dbReference>
<dbReference type="PANTHER" id="PTHR30061:SF50">
    <property type="entry name" value="MALTOSE_MALTODEXTRIN-BINDING PERIPLASMIC PROTEIN"/>
    <property type="match status" value="1"/>
</dbReference>
<comment type="caution">
    <text evidence="6">The sequence shown here is derived from an EMBL/GenBank/DDBJ whole genome shotgun (WGS) entry which is preliminary data.</text>
</comment>
<dbReference type="AlphaFoldDB" id="A0A3A8AEH2"/>
<keyword evidence="4" id="KW-0574">Periplasm</keyword>
<evidence type="ECO:0000256" key="4">
    <source>
        <dbReference type="ARBA" id="ARBA00022764"/>
    </source>
</evidence>
<evidence type="ECO:0000313" key="6">
    <source>
        <dbReference type="EMBL" id="RKF07768.1"/>
    </source>
</evidence>
<evidence type="ECO:0000256" key="1">
    <source>
        <dbReference type="ARBA" id="ARBA00008520"/>
    </source>
</evidence>
<dbReference type="RefSeq" id="WP_109765758.1">
    <property type="nucleotide sequence ID" value="NZ_CP159474.1"/>
</dbReference>
<dbReference type="GO" id="GO:1901982">
    <property type="term" value="F:maltose binding"/>
    <property type="evidence" value="ECO:0007669"/>
    <property type="project" value="TreeGrafter"/>
</dbReference>
<dbReference type="EMBL" id="QFWV02000004">
    <property type="protein sequence ID" value="RKF07768.1"/>
    <property type="molecule type" value="Genomic_DNA"/>
</dbReference>
<feature type="signal peptide" evidence="5">
    <location>
        <begin position="1"/>
        <end position="23"/>
    </location>
</feature>
<keyword evidence="7" id="KW-1185">Reference proteome</keyword>
<evidence type="ECO:0000256" key="2">
    <source>
        <dbReference type="ARBA" id="ARBA00022448"/>
    </source>
</evidence>
<keyword evidence="3 5" id="KW-0732">Signal</keyword>
<reference evidence="6 7" key="1">
    <citation type="journal article" date="2018" name="Int. J. Syst. Bacteriol.">
        <title>Oceaniradius stylonemae gen. nov., sp. nov., isolated from a red alga, Stylonema cornu-cervi.</title>
        <authorList>
            <person name="Jeong S."/>
        </authorList>
    </citation>
    <scope>NUCLEOTIDE SEQUENCE [LARGE SCALE GENOMIC DNA]</scope>
    <source>
        <strain evidence="6 7">StC1</strain>
    </source>
</reference>
<dbReference type="Proteomes" id="UP000246132">
    <property type="component" value="Unassembled WGS sequence"/>
</dbReference>
<dbReference type="GO" id="GO:0055052">
    <property type="term" value="C:ATP-binding cassette (ABC) transporter complex, substrate-binding subunit-containing"/>
    <property type="evidence" value="ECO:0007669"/>
    <property type="project" value="TreeGrafter"/>
</dbReference>
<dbReference type="CDD" id="cd14750">
    <property type="entry name" value="PBP2_TMBP"/>
    <property type="match status" value="1"/>
</dbReference>
<comment type="similarity">
    <text evidence="1">Belongs to the bacterial solute-binding protein 1 family.</text>
</comment>
<evidence type="ECO:0000313" key="7">
    <source>
        <dbReference type="Proteomes" id="UP000246132"/>
    </source>
</evidence>
<evidence type="ECO:0000256" key="3">
    <source>
        <dbReference type="ARBA" id="ARBA00022729"/>
    </source>
</evidence>
<dbReference type="SUPFAM" id="SSF53850">
    <property type="entry name" value="Periplasmic binding protein-like II"/>
    <property type="match status" value="1"/>
</dbReference>
<organism evidence="6 7">
    <name type="scientific">Oceaniradius stylonematis</name>
    <dbReference type="NCBI Taxonomy" id="2184161"/>
    <lineage>
        <taxon>Bacteria</taxon>
        <taxon>Pseudomonadati</taxon>
        <taxon>Pseudomonadota</taxon>
        <taxon>Alphaproteobacteria</taxon>
        <taxon>Hyphomicrobiales</taxon>
        <taxon>Ahrensiaceae</taxon>
        <taxon>Oceaniradius</taxon>
    </lineage>
</organism>
<dbReference type="Gene3D" id="3.40.190.10">
    <property type="entry name" value="Periplasmic binding protein-like II"/>
    <property type="match status" value="2"/>
</dbReference>
<name>A0A3A8AEH2_9HYPH</name>
<feature type="chain" id="PRO_5018526713" evidence="5">
    <location>
        <begin position="24"/>
        <end position="421"/>
    </location>
</feature>
<dbReference type="GO" id="GO:0042956">
    <property type="term" value="P:maltodextrin transmembrane transport"/>
    <property type="evidence" value="ECO:0007669"/>
    <property type="project" value="TreeGrafter"/>
</dbReference>
<dbReference type="OrthoDB" id="9808332at2"/>
<dbReference type="InterPro" id="IPR006059">
    <property type="entry name" value="SBP"/>
</dbReference>
<dbReference type="PANTHER" id="PTHR30061">
    <property type="entry name" value="MALTOSE-BINDING PERIPLASMIC PROTEIN"/>
    <property type="match status" value="1"/>
</dbReference>
<gene>
    <name evidence="6" type="ORF">DEM25_008480</name>
</gene>
<sequence>MKRHLQFMTALAGATLLAGTAIAAELNIVHGSVGRDQEILRAQLDKFEAETGHTVTIVSMPESTTDQFAQYKLWLAAQSSDIDVYRLDVIWAPQIETHFIDLMPHVEDIIGDFVPGAVESQMVGDKLVALPMFLGAPALYYRSDLLEKHGKAVPETWQEMTETARAIMEAERAEGNADMWGFVFQGAAYEGLTCNAQEWIVSFGGGRIVENDGSIGINNPQAAEALTMAASWVGDIAPDGVLNYKEEDARGVFQSGNAVFMRNWNYAYALGNGDDSPIKGNFGVRTLPTGGEGKPSAHTLGGWHLGVSKYSENQEEAIELVRFLNNYENQKERAIVTSRPPTLTAVYEDAEVAAEQEFIPLWKPVVDGALPRPSAATKRQYNEVSSEFWTAVHDTMSGNGTAEENLAKLEARLKRLKGAGW</sequence>